<dbReference type="Proteomes" id="UP000298061">
    <property type="component" value="Unassembled WGS sequence"/>
</dbReference>
<evidence type="ECO:0000313" key="2">
    <source>
        <dbReference type="Proteomes" id="UP000298061"/>
    </source>
</evidence>
<keyword evidence="2" id="KW-1185">Reference proteome</keyword>
<dbReference type="EMBL" id="SFCI01002512">
    <property type="protein sequence ID" value="TFY73820.1"/>
    <property type="molecule type" value="Genomic_DNA"/>
</dbReference>
<feature type="non-terminal residue" evidence="1">
    <location>
        <position position="102"/>
    </location>
</feature>
<name>A0A4Y9ZI03_9AGAM</name>
<evidence type="ECO:0000313" key="1">
    <source>
        <dbReference type="EMBL" id="TFY73820.1"/>
    </source>
</evidence>
<organism evidence="1 2">
    <name type="scientific">Hericium alpestre</name>
    <dbReference type="NCBI Taxonomy" id="135208"/>
    <lineage>
        <taxon>Eukaryota</taxon>
        <taxon>Fungi</taxon>
        <taxon>Dikarya</taxon>
        <taxon>Basidiomycota</taxon>
        <taxon>Agaricomycotina</taxon>
        <taxon>Agaricomycetes</taxon>
        <taxon>Russulales</taxon>
        <taxon>Hericiaceae</taxon>
        <taxon>Hericium</taxon>
    </lineage>
</organism>
<protein>
    <submittedName>
        <fullName evidence="1">Uncharacterized protein</fullName>
    </submittedName>
</protein>
<accession>A0A4Y9ZI03</accession>
<dbReference type="InterPro" id="IPR014729">
    <property type="entry name" value="Rossmann-like_a/b/a_fold"/>
</dbReference>
<gene>
    <name evidence="1" type="ORF">EWM64_g10190</name>
</gene>
<sequence>MALSSQTRPSSMTRIMDLPLVAQEVYGLADSDEAIAPLVKEALGVIEEALDRHGYDHVALSFNGGKDCKLSHATALRVGSETTAQARSSFTFTPARSRAVTN</sequence>
<proteinExistence type="predicted"/>
<dbReference type="OrthoDB" id="270728at2759"/>
<comment type="caution">
    <text evidence="1">The sequence shown here is derived from an EMBL/GenBank/DDBJ whole genome shotgun (WGS) entry which is preliminary data.</text>
</comment>
<dbReference type="AlphaFoldDB" id="A0A4Y9ZI03"/>
<reference evidence="1 2" key="1">
    <citation type="submission" date="2019-02" db="EMBL/GenBank/DDBJ databases">
        <title>Genome sequencing of the rare red list fungi Hericium alpestre (H. flagellum).</title>
        <authorList>
            <person name="Buettner E."/>
            <person name="Kellner H."/>
        </authorList>
    </citation>
    <scope>NUCLEOTIDE SEQUENCE [LARGE SCALE GENOMIC DNA]</scope>
    <source>
        <strain evidence="1 2">DSM 108284</strain>
    </source>
</reference>
<dbReference type="Gene3D" id="3.40.50.620">
    <property type="entry name" value="HUPs"/>
    <property type="match status" value="1"/>
</dbReference>
<dbReference type="STRING" id="135208.A0A4Y9ZI03"/>